<evidence type="ECO:0000313" key="2">
    <source>
        <dbReference type="Proteomes" id="UP000054869"/>
    </source>
</evidence>
<dbReference type="PATRIC" id="fig|45067.4.peg.1041"/>
<comment type="caution">
    <text evidence="1">The sequence shown here is derived from an EMBL/GenBank/DDBJ whole genome shotgun (WGS) entry which is preliminary data.</text>
</comment>
<dbReference type="eggNOG" id="ENOG5031F3T">
    <property type="taxonomic scope" value="Bacteria"/>
</dbReference>
<dbReference type="RefSeq" id="WP_154660310.1">
    <property type="nucleotide sequence ID" value="NZ_LNYI01000020.1"/>
</dbReference>
<proteinExistence type="predicted"/>
<dbReference type="AlphaFoldDB" id="A0A0W0VRT0"/>
<gene>
    <name evidence="1" type="ORF">Llan_0997</name>
</gene>
<protein>
    <submittedName>
        <fullName evidence="1">Uncharacterized protein</fullName>
    </submittedName>
</protein>
<accession>A0A0W0VRT0</accession>
<dbReference type="Proteomes" id="UP000054869">
    <property type="component" value="Unassembled WGS sequence"/>
</dbReference>
<name>A0A0W0VRT0_9GAMM</name>
<reference evidence="1 2" key="1">
    <citation type="submission" date="2015-11" db="EMBL/GenBank/DDBJ databases">
        <title>Genomic analysis of 38 Legionella species identifies large and diverse effector repertoires.</title>
        <authorList>
            <person name="Burstein D."/>
            <person name="Amaro F."/>
            <person name="Zusman T."/>
            <person name="Lifshitz Z."/>
            <person name="Cohen O."/>
            <person name="Gilbert J.A."/>
            <person name="Pupko T."/>
            <person name="Shuman H.A."/>
            <person name="Segal G."/>
        </authorList>
    </citation>
    <scope>NUCLEOTIDE SEQUENCE [LARGE SCALE GENOMIC DNA]</scope>
    <source>
        <strain evidence="1 2">ATCC 49751</strain>
    </source>
</reference>
<dbReference type="OrthoDB" id="5651947at2"/>
<evidence type="ECO:0000313" key="1">
    <source>
        <dbReference type="EMBL" id="KTD22880.1"/>
    </source>
</evidence>
<sequence>MKNEQIRKSLQEIIEYLEHYDEEKNSLENRFKSPKKTRFSSIRDVVRELNEILNALN</sequence>
<keyword evidence="2" id="KW-1185">Reference proteome</keyword>
<dbReference type="EMBL" id="LNYI01000020">
    <property type="protein sequence ID" value="KTD22880.1"/>
    <property type="molecule type" value="Genomic_DNA"/>
</dbReference>
<organism evidence="1 2">
    <name type="scientific">Legionella lansingensis</name>
    <dbReference type="NCBI Taxonomy" id="45067"/>
    <lineage>
        <taxon>Bacteria</taxon>
        <taxon>Pseudomonadati</taxon>
        <taxon>Pseudomonadota</taxon>
        <taxon>Gammaproteobacteria</taxon>
        <taxon>Legionellales</taxon>
        <taxon>Legionellaceae</taxon>
        <taxon>Legionella</taxon>
    </lineage>
</organism>